<comment type="caution">
    <text evidence="2">The sequence shown here is derived from an EMBL/GenBank/DDBJ whole genome shotgun (WGS) entry which is preliminary data.</text>
</comment>
<evidence type="ECO:0008006" key="4">
    <source>
        <dbReference type="Google" id="ProtNLM"/>
    </source>
</evidence>
<protein>
    <recommendedName>
        <fullName evidence="4">Lipoprotein</fullName>
    </recommendedName>
</protein>
<organism evidence="2 3">
    <name type="scientific">Flavobacterium chuncheonense</name>
    <dbReference type="NCBI Taxonomy" id="2026653"/>
    <lineage>
        <taxon>Bacteria</taxon>
        <taxon>Pseudomonadati</taxon>
        <taxon>Bacteroidota</taxon>
        <taxon>Flavobacteriia</taxon>
        <taxon>Flavobacteriales</taxon>
        <taxon>Flavobacteriaceae</taxon>
        <taxon>Flavobacterium</taxon>
    </lineage>
</organism>
<evidence type="ECO:0000313" key="2">
    <source>
        <dbReference type="EMBL" id="MFD2890723.1"/>
    </source>
</evidence>
<accession>A0ABW5YIB8</accession>
<dbReference type="EMBL" id="JBHUPC010000007">
    <property type="protein sequence ID" value="MFD2890723.1"/>
    <property type="molecule type" value="Genomic_DNA"/>
</dbReference>
<evidence type="ECO:0000256" key="1">
    <source>
        <dbReference type="SAM" id="SignalP"/>
    </source>
</evidence>
<sequence length="165" mass="19089">MKKRTLKNKYAILNLILSVFLIVCSCKTKEENKTDETIEEIQKNSSIEVNKKPDNNPISELNNAIIFKQDKCDYNSKIDTTVLFKSWAMDLNDPSASFEITKDSFYAVDFDGIGVRSYILKGRNIKISDENYTDEGEITKLTQDSLHVKWKATQITMKYIKWIDN</sequence>
<dbReference type="Proteomes" id="UP001597534">
    <property type="component" value="Unassembled WGS sequence"/>
</dbReference>
<feature type="chain" id="PRO_5047345168" description="Lipoprotein" evidence="1">
    <location>
        <begin position="26"/>
        <end position="165"/>
    </location>
</feature>
<dbReference type="RefSeq" id="WP_379810205.1">
    <property type="nucleotide sequence ID" value="NZ_JBHUPC010000007.1"/>
</dbReference>
<keyword evidence="3" id="KW-1185">Reference proteome</keyword>
<name>A0ABW5YIB8_9FLAO</name>
<keyword evidence="1" id="KW-0732">Signal</keyword>
<dbReference type="PROSITE" id="PS51257">
    <property type="entry name" value="PROKAR_LIPOPROTEIN"/>
    <property type="match status" value="1"/>
</dbReference>
<evidence type="ECO:0000313" key="3">
    <source>
        <dbReference type="Proteomes" id="UP001597534"/>
    </source>
</evidence>
<reference evidence="3" key="1">
    <citation type="journal article" date="2019" name="Int. J. Syst. Evol. Microbiol.">
        <title>The Global Catalogue of Microorganisms (GCM) 10K type strain sequencing project: providing services to taxonomists for standard genome sequencing and annotation.</title>
        <authorList>
            <consortium name="The Broad Institute Genomics Platform"/>
            <consortium name="The Broad Institute Genome Sequencing Center for Infectious Disease"/>
            <person name="Wu L."/>
            <person name="Ma J."/>
        </authorList>
    </citation>
    <scope>NUCLEOTIDE SEQUENCE [LARGE SCALE GENOMIC DNA]</scope>
    <source>
        <strain evidence="3">KCTC 22671</strain>
    </source>
</reference>
<gene>
    <name evidence="2" type="ORF">ACFS5J_01690</name>
</gene>
<feature type="signal peptide" evidence="1">
    <location>
        <begin position="1"/>
        <end position="25"/>
    </location>
</feature>
<proteinExistence type="predicted"/>